<protein>
    <recommendedName>
        <fullName evidence="12">Proline--tRNA ligase</fullName>
        <ecNumber evidence="12">6.1.1.15</ecNumber>
    </recommendedName>
    <alternativeName>
        <fullName evidence="12">Prolyl-tRNA synthetase</fullName>
        <shortName evidence="12">ProRS</shortName>
    </alternativeName>
</protein>
<evidence type="ECO:0000256" key="11">
    <source>
        <dbReference type="ARBA" id="ARBA00060755"/>
    </source>
</evidence>
<dbReference type="GO" id="GO:0006433">
    <property type="term" value="P:prolyl-tRNA aminoacylation"/>
    <property type="evidence" value="ECO:0007669"/>
    <property type="project" value="UniProtKB-UniRule"/>
</dbReference>
<evidence type="ECO:0000256" key="4">
    <source>
        <dbReference type="ARBA" id="ARBA00022598"/>
    </source>
</evidence>
<dbReference type="Pfam" id="PF04073">
    <property type="entry name" value="tRNA_edit"/>
    <property type="match status" value="1"/>
</dbReference>
<dbReference type="Gene3D" id="3.90.960.10">
    <property type="entry name" value="YbaK/aminoacyl-tRNA synthetase-associated domain"/>
    <property type="match status" value="1"/>
</dbReference>
<dbReference type="InterPro" id="IPR004500">
    <property type="entry name" value="Pro-tRNA-synth_IIa_bac-type"/>
</dbReference>
<dbReference type="CDD" id="cd00779">
    <property type="entry name" value="ProRS_core_prok"/>
    <property type="match status" value="1"/>
</dbReference>
<dbReference type="EMBL" id="QRDY01000001">
    <property type="protein sequence ID" value="RED65584.1"/>
    <property type="molecule type" value="Genomic_DNA"/>
</dbReference>
<evidence type="ECO:0000256" key="6">
    <source>
        <dbReference type="ARBA" id="ARBA00022840"/>
    </source>
</evidence>
<keyword evidence="4 12" id="KW-0436">Ligase</keyword>
<evidence type="ECO:0000256" key="8">
    <source>
        <dbReference type="ARBA" id="ARBA00023146"/>
    </source>
</evidence>
<organism evidence="14 15">
    <name type="scientific">Cohnella lupini</name>
    <dbReference type="NCBI Taxonomy" id="1294267"/>
    <lineage>
        <taxon>Bacteria</taxon>
        <taxon>Bacillati</taxon>
        <taxon>Bacillota</taxon>
        <taxon>Bacilli</taxon>
        <taxon>Bacillales</taxon>
        <taxon>Paenibacillaceae</taxon>
        <taxon>Cohnella</taxon>
    </lineage>
</organism>
<dbReference type="PRINTS" id="PR01046">
    <property type="entry name" value="TRNASYNTHPRO"/>
</dbReference>
<keyword evidence="8 12" id="KW-0030">Aminoacyl-tRNA synthetase</keyword>
<dbReference type="InterPro" id="IPR007214">
    <property type="entry name" value="YbaK/aa-tRNA-synth-assoc-dom"/>
</dbReference>
<dbReference type="InterPro" id="IPR023717">
    <property type="entry name" value="Pro-tRNA-Synthase_IIa_type1"/>
</dbReference>
<evidence type="ECO:0000259" key="13">
    <source>
        <dbReference type="PROSITE" id="PS50862"/>
    </source>
</evidence>
<dbReference type="CDD" id="cd00861">
    <property type="entry name" value="ProRS_anticodon_short"/>
    <property type="match status" value="1"/>
</dbReference>
<dbReference type="GO" id="GO:0005524">
    <property type="term" value="F:ATP binding"/>
    <property type="evidence" value="ECO:0007669"/>
    <property type="project" value="UniProtKB-UniRule"/>
</dbReference>
<dbReference type="GO" id="GO:0002161">
    <property type="term" value="F:aminoacyl-tRNA deacylase activity"/>
    <property type="evidence" value="ECO:0007669"/>
    <property type="project" value="InterPro"/>
</dbReference>
<keyword evidence="15" id="KW-1185">Reference proteome</keyword>
<evidence type="ECO:0000256" key="2">
    <source>
        <dbReference type="ARBA" id="ARBA00011738"/>
    </source>
</evidence>
<dbReference type="SUPFAM" id="SSF52954">
    <property type="entry name" value="Class II aaRS ABD-related"/>
    <property type="match status" value="1"/>
</dbReference>
<dbReference type="InterPro" id="IPR006195">
    <property type="entry name" value="aa-tRNA-synth_II"/>
</dbReference>
<dbReference type="Pfam" id="PF00587">
    <property type="entry name" value="tRNA-synt_2b"/>
    <property type="match status" value="1"/>
</dbReference>
<evidence type="ECO:0000256" key="3">
    <source>
        <dbReference type="ARBA" id="ARBA00022490"/>
    </source>
</evidence>
<evidence type="ECO:0000256" key="9">
    <source>
        <dbReference type="ARBA" id="ARBA00047671"/>
    </source>
</evidence>
<keyword evidence="5 12" id="KW-0547">Nucleotide-binding</keyword>
<dbReference type="GO" id="GO:0005829">
    <property type="term" value="C:cytosol"/>
    <property type="evidence" value="ECO:0007669"/>
    <property type="project" value="TreeGrafter"/>
</dbReference>
<evidence type="ECO:0000256" key="1">
    <source>
        <dbReference type="ARBA" id="ARBA00004496"/>
    </source>
</evidence>
<dbReference type="Gene3D" id="3.30.930.10">
    <property type="entry name" value="Bira Bifunctional Protein, Domain 2"/>
    <property type="match status" value="2"/>
</dbReference>
<keyword evidence="3 12" id="KW-0963">Cytoplasm</keyword>
<accession>A0A3D9IV17</accession>
<feature type="domain" description="Aminoacyl-transfer RNA synthetases class-II family profile" evidence="13">
    <location>
        <begin position="38"/>
        <end position="471"/>
    </location>
</feature>
<name>A0A3D9IV17_9BACL</name>
<dbReference type="InterPro" id="IPR036754">
    <property type="entry name" value="YbaK/aa-tRNA-synt-asso_dom_sf"/>
</dbReference>
<evidence type="ECO:0000256" key="12">
    <source>
        <dbReference type="HAMAP-Rule" id="MF_01569"/>
    </source>
</evidence>
<sequence length="574" mass="64038">MKQSQLFSMTYREAPADAEAASHQLLLKAGYIRQLAAGVYSYLPLGWRVLRKLDQIIREEMDQAGAQEMLMPAMQPIELWEQSGRSSVYGPELIRLQDRHDREFALGPTHEEVVTALVRNEVNSYRKLPFTLYQIQTKFRDERRPRFGLLRCREFLMKDAYSFDADWEGLDRSYASMYEAYIRIFNRVGLNYRAVEADAGSIGGEGGTHEFMALADIGEDTIVSCTHCDYAANIEKAESVSGLSALDGSVESSAKPEPEIFHTPGIRTIEQLVRSLNVPSSRLLKTMIYQAGDEVVAVLIRGDHEVNEIKLTNYLGSETAVIADADTVERVTGAPSGFAGPIGLAVKVLVDYSVANDENDWIAGANRKDYHIRHIQSGRDFPIEHAGDFRNVVEGDVCPKCAEGTLNLSKGIEIGHVFKLGTKYSEKLNASFADQAGLTRNIIMGCYGIGVSRLMSAIVEQNHDKEGMKWPIAIAPFQVHVVPVSAQDPFQSELANQLYERLRLSGIETLLDDREERAGVKFKDSDLMGIPIRIVVGKLANQGLVELKLREDGDNETVNIEDVYVKVKDWIGNR</sequence>
<reference evidence="14 15" key="1">
    <citation type="submission" date="2018-07" db="EMBL/GenBank/DDBJ databases">
        <title>Genomic Encyclopedia of Type Strains, Phase III (KMG-III): the genomes of soil and plant-associated and newly described type strains.</title>
        <authorList>
            <person name="Whitman W."/>
        </authorList>
    </citation>
    <scope>NUCLEOTIDE SEQUENCE [LARGE SCALE GENOMIC DNA]</scope>
    <source>
        <strain evidence="14 15">CECT 8236</strain>
    </source>
</reference>
<comment type="domain">
    <text evidence="12">Consists of three domains: the N-terminal catalytic domain, the editing domain and the C-terminal anticodon-binding domain.</text>
</comment>
<dbReference type="GO" id="GO:0016740">
    <property type="term" value="F:transferase activity"/>
    <property type="evidence" value="ECO:0007669"/>
    <property type="project" value="UniProtKB-ARBA"/>
</dbReference>
<dbReference type="NCBIfam" id="NF006625">
    <property type="entry name" value="PRK09194.1"/>
    <property type="match status" value="1"/>
</dbReference>
<evidence type="ECO:0000256" key="5">
    <source>
        <dbReference type="ARBA" id="ARBA00022741"/>
    </source>
</evidence>
<comment type="subunit">
    <text evidence="2 12">Homodimer.</text>
</comment>
<keyword evidence="6 12" id="KW-0067">ATP-binding</keyword>
<dbReference type="Proteomes" id="UP000256869">
    <property type="component" value="Unassembled WGS sequence"/>
</dbReference>
<dbReference type="EC" id="6.1.1.15" evidence="12"/>
<dbReference type="NCBIfam" id="TIGR00409">
    <property type="entry name" value="proS_fam_II"/>
    <property type="match status" value="1"/>
</dbReference>
<dbReference type="GO" id="GO:0140096">
    <property type="term" value="F:catalytic activity, acting on a protein"/>
    <property type="evidence" value="ECO:0007669"/>
    <property type="project" value="UniProtKB-ARBA"/>
</dbReference>
<dbReference type="OrthoDB" id="9809052at2"/>
<comment type="function">
    <text evidence="10 12">Catalyzes the attachment of proline to tRNA(Pro) in a two-step reaction: proline is first activated by ATP to form Pro-AMP and then transferred to the acceptor end of tRNA(Pro). As ProRS can inadvertently accommodate and process non-cognate amino acids such as alanine and cysteine, to avoid such errors it has two additional distinct editing activities against alanine. One activity is designated as 'pretransfer' editing and involves the tRNA(Pro)-independent hydrolysis of activated Ala-AMP. The other activity is designated 'posttransfer' editing and involves deacylation of mischarged Ala-tRNA(Pro). The misacylated Cys-tRNA(Pro) is not edited by ProRS.</text>
</comment>
<evidence type="ECO:0000256" key="7">
    <source>
        <dbReference type="ARBA" id="ARBA00022917"/>
    </source>
</evidence>
<evidence type="ECO:0000256" key="10">
    <source>
        <dbReference type="ARBA" id="ARBA00053664"/>
    </source>
</evidence>
<dbReference type="GO" id="GO:0004827">
    <property type="term" value="F:proline-tRNA ligase activity"/>
    <property type="evidence" value="ECO:0007669"/>
    <property type="project" value="UniProtKB-UniRule"/>
</dbReference>
<dbReference type="Pfam" id="PF03129">
    <property type="entry name" value="HGTP_anticodon"/>
    <property type="match status" value="1"/>
</dbReference>
<dbReference type="AlphaFoldDB" id="A0A3D9IV17"/>
<dbReference type="HAMAP" id="MF_01569">
    <property type="entry name" value="Pro_tRNA_synth_type1"/>
    <property type="match status" value="1"/>
</dbReference>
<dbReference type="PANTHER" id="PTHR42753">
    <property type="entry name" value="MITOCHONDRIAL RIBOSOME PROTEIN L39/PROLYL-TRNA LIGASE FAMILY MEMBER"/>
    <property type="match status" value="1"/>
</dbReference>
<comment type="catalytic activity">
    <reaction evidence="9 12">
        <text>tRNA(Pro) + L-proline + ATP = L-prolyl-tRNA(Pro) + AMP + diphosphate</text>
        <dbReference type="Rhea" id="RHEA:14305"/>
        <dbReference type="Rhea" id="RHEA-COMP:9700"/>
        <dbReference type="Rhea" id="RHEA-COMP:9702"/>
        <dbReference type="ChEBI" id="CHEBI:30616"/>
        <dbReference type="ChEBI" id="CHEBI:33019"/>
        <dbReference type="ChEBI" id="CHEBI:60039"/>
        <dbReference type="ChEBI" id="CHEBI:78442"/>
        <dbReference type="ChEBI" id="CHEBI:78532"/>
        <dbReference type="ChEBI" id="CHEBI:456215"/>
        <dbReference type="EC" id="6.1.1.15"/>
    </reaction>
</comment>
<gene>
    <name evidence="12" type="primary">proS</name>
    <name evidence="14" type="ORF">DFP95_10172</name>
</gene>
<dbReference type="FunFam" id="3.40.50.800:FF:000011">
    <property type="entry name" value="Proline--tRNA ligase"/>
    <property type="match status" value="1"/>
</dbReference>
<proteinExistence type="inferred from homology"/>
<comment type="similarity">
    <text evidence="11 12">Belongs to the class-II aminoacyl-tRNA synthetase family. ProS type 1 subfamily.</text>
</comment>
<evidence type="ECO:0000313" key="15">
    <source>
        <dbReference type="Proteomes" id="UP000256869"/>
    </source>
</evidence>
<dbReference type="InterPro" id="IPR044140">
    <property type="entry name" value="ProRS_anticodon_short"/>
</dbReference>
<dbReference type="InterPro" id="IPR036621">
    <property type="entry name" value="Anticodon-bd_dom_sf"/>
</dbReference>
<dbReference type="InterPro" id="IPR002316">
    <property type="entry name" value="Pro-tRNA-ligase_IIa"/>
</dbReference>
<dbReference type="PANTHER" id="PTHR42753:SF2">
    <property type="entry name" value="PROLINE--TRNA LIGASE"/>
    <property type="match status" value="1"/>
</dbReference>
<dbReference type="CDD" id="cd04334">
    <property type="entry name" value="ProRS-INS"/>
    <property type="match status" value="1"/>
</dbReference>
<keyword evidence="7 12" id="KW-0648">Protein biosynthesis</keyword>
<dbReference type="FunFam" id="3.30.930.10:FF:000065">
    <property type="entry name" value="Proline--tRNA ligase"/>
    <property type="match status" value="1"/>
</dbReference>
<dbReference type="SUPFAM" id="SSF55826">
    <property type="entry name" value="YbaK/ProRS associated domain"/>
    <property type="match status" value="1"/>
</dbReference>
<dbReference type="Gene3D" id="3.40.50.800">
    <property type="entry name" value="Anticodon-binding domain"/>
    <property type="match status" value="1"/>
</dbReference>
<dbReference type="InterPro" id="IPR002314">
    <property type="entry name" value="aa-tRNA-synt_IIb"/>
</dbReference>
<comment type="caution">
    <text evidence="14">The sequence shown here is derived from an EMBL/GenBank/DDBJ whole genome shotgun (WGS) entry which is preliminary data.</text>
</comment>
<dbReference type="InterPro" id="IPR004154">
    <property type="entry name" value="Anticodon-bd"/>
</dbReference>
<dbReference type="FunFam" id="3.30.930.10:FF:000066">
    <property type="entry name" value="Proline--tRNA ligase"/>
    <property type="match status" value="1"/>
</dbReference>
<dbReference type="InterPro" id="IPR050062">
    <property type="entry name" value="Pro-tRNA_synthetase"/>
</dbReference>
<evidence type="ECO:0000313" key="14">
    <source>
        <dbReference type="EMBL" id="RED65584.1"/>
    </source>
</evidence>
<comment type="subcellular location">
    <subcellularLocation>
        <location evidence="1 12">Cytoplasm</location>
    </subcellularLocation>
</comment>
<dbReference type="InterPro" id="IPR033730">
    <property type="entry name" value="ProRS_core_prok"/>
</dbReference>
<dbReference type="InterPro" id="IPR045864">
    <property type="entry name" value="aa-tRNA-synth_II/BPL/LPL"/>
</dbReference>
<dbReference type="RefSeq" id="WP_115990555.1">
    <property type="nucleotide sequence ID" value="NZ_QRDY01000001.1"/>
</dbReference>
<dbReference type="SUPFAM" id="SSF55681">
    <property type="entry name" value="Class II aaRS and biotin synthetases"/>
    <property type="match status" value="1"/>
</dbReference>
<dbReference type="PROSITE" id="PS50862">
    <property type="entry name" value="AA_TRNA_LIGASE_II"/>
    <property type="match status" value="1"/>
</dbReference>